<comment type="caution">
    <text evidence="2">The sequence shown here is derived from an EMBL/GenBank/DDBJ whole genome shotgun (WGS) entry which is preliminary data.</text>
</comment>
<evidence type="ECO:0000259" key="1">
    <source>
        <dbReference type="Pfam" id="PF06985"/>
    </source>
</evidence>
<dbReference type="PANTHER" id="PTHR24148">
    <property type="entry name" value="ANKYRIN REPEAT DOMAIN-CONTAINING PROTEIN 39 HOMOLOG-RELATED"/>
    <property type="match status" value="1"/>
</dbReference>
<protein>
    <recommendedName>
        <fullName evidence="1">Heterokaryon incompatibility domain-containing protein</fullName>
    </recommendedName>
</protein>
<dbReference type="InterPro" id="IPR052895">
    <property type="entry name" value="HetReg/Transcr_Mod"/>
</dbReference>
<dbReference type="InterPro" id="IPR010730">
    <property type="entry name" value="HET"/>
</dbReference>
<organism evidence="2 3">
    <name type="scientific">Venturia inaequalis</name>
    <name type="common">Apple scab fungus</name>
    <dbReference type="NCBI Taxonomy" id="5025"/>
    <lineage>
        <taxon>Eukaryota</taxon>
        <taxon>Fungi</taxon>
        <taxon>Dikarya</taxon>
        <taxon>Ascomycota</taxon>
        <taxon>Pezizomycotina</taxon>
        <taxon>Dothideomycetes</taxon>
        <taxon>Pleosporomycetidae</taxon>
        <taxon>Venturiales</taxon>
        <taxon>Venturiaceae</taxon>
        <taxon>Venturia</taxon>
    </lineage>
</organism>
<proteinExistence type="predicted"/>
<gene>
    <name evidence="2" type="ORF">EG327_009496</name>
</gene>
<dbReference type="EMBL" id="WNWR01000632">
    <property type="protein sequence ID" value="KAE9972453.1"/>
    <property type="molecule type" value="Genomic_DNA"/>
</dbReference>
<reference evidence="2 3" key="1">
    <citation type="submission" date="2019-07" db="EMBL/GenBank/DDBJ databases">
        <title>Venturia inaequalis Genome Resource.</title>
        <authorList>
            <person name="Lichtner F.J."/>
        </authorList>
    </citation>
    <scope>NUCLEOTIDE SEQUENCE [LARGE SCALE GENOMIC DNA]</scope>
    <source>
        <strain evidence="2 3">DMI_063113</strain>
    </source>
</reference>
<keyword evidence="3" id="KW-1185">Reference proteome</keyword>
<dbReference type="AlphaFoldDB" id="A0A8H3UNL4"/>
<dbReference type="Proteomes" id="UP000490939">
    <property type="component" value="Unassembled WGS sequence"/>
</dbReference>
<sequence>MDEVTSHVASQEVVNAEGIACGTQDGFIHRNLDPSQQQIRLLKICAGNQANIDCDIAHFNFAELPPYRAVSYTWGPAEHTTAIDLNGLPFHVRRNLWDFLHVAEDKFPDTWLWVDALCIDQDNLEERNCQVRLMQYIFGRAEEVLSWIGLARWGFGHSDLLTMINTGLYSAYSARHDINDDLLLQVDKNDVLLKRQIDDTRRFLKFVQHNYLAIEMFFAQSYWRRIWIIQEVRFARKHLIIYGRTTITASKLNQFITSIRNRDSWKEWHFPLTYQYAWAVLNPPSNVAEFSLSNVVLTYRKSLCTDLRDRIFGVMSLVNENVRIEIDYGTSAFELYFLTLGRIAQTEWIHQTKETIRCTGDLKLALGLCADDADDIDDSFARSFVDHAIRCRPRLLTLEKWLGFLERRAKKPVTGKSSKKSGMRESHTLTESITYPPMKASVAARIAASNARKYFDRV</sequence>
<dbReference type="Pfam" id="PF06985">
    <property type="entry name" value="HET"/>
    <property type="match status" value="1"/>
</dbReference>
<evidence type="ECO:0000313" key="2">
    <source>
        <dbReference type="EMBL" id="KAE9972453.1"/>
    </source>
</evidence>
<accession>A0A8H3UNL4</accession>
<feature type="domain" description="Heterokaryon incompatibility" evidence="1">
    <location>
        <begin position="67"/>
        <end position="231"/>
    </location>
</feature>
<evidence type="ECO:0000313" key="3">
    <source>
        <dbReference type="Proteomes" id="UP000490939"/>
    </source>
</evidence>
<dbReference type="PANTHER" id="PTHR24148:SF73">
    <property type="entry name" value="HET DOMAIN PROTEIN (AFU_ORTHOLOGUE AFUA_8G01020)"/>
    <property type="match status" value="1"/>
</dbReference>
<name>A0A8H3UNL4_VENIN</name>